<dbReference type="SUPFAM" id="SSF51735">
    <property type="entry name" value="NAD(P)-binding Rossmann-fold domains"/>
    <property type="match status" value="1"/>
</dbReference>
<dbReference type="InterPro" id="IPR051164">
    <property type="entry name" value="NmrA-like_oxidored"/>
</dbReference>
<feature type="region of interest" description="Disordered" evidence="2">
    <location>
        <begin position="213"/>
        <end position="243"/>
    </location>
</feature>
<protein>
    <recommendedName>
        <fullName evidence="3">Alcohol dehydrogenase-like N-terminal domain-containing protein</fullName>
    </recommendedName>
</protein>
<evidence type="ECO:0000313" key="5">
    <source>
        <dbReference type="Proteomes" id="UP001446871"/>
    </source>
</evidence>
<dbReference type="SUPFAM" id="SSF50129">
    <property type="entry name" value="GroES-like"/>
    <property type="match status" value="1"/>
</dbReference>
<evidence type="ECO:0000313" key="4">
    <source>
        <dbReference type="EMBL" id="KAK8063623.1"/>
    </source>
</evidence>
<feature type="domain" description="Alcohol dehydrogenase-like N-terminal" evidence="3">
    <location>
        <begin position="29"/>
        <end position="96"/>
    </location>
</feature>
<dbReference type="InterPro" id="IPR036291">
    <property type="entry name" value="NAD(P)-bd_dom_sf"/>
</dbReference>
<organism evidence="4 5">
    <name type="scientific">Apiospora saccharicola</name>
    <dbReference type="NCBI Taxonomy" id="335842"/>
    <lineage>
        <taxon>Eukaryota</taxon>
        <taxon>Fungi</taxon>
        <taxon>Dikarya</taxon>
        <taxon>Ascomycota</taxon>
        <taxon>Pezizomycotina</taxon>
        <taxon>Sordariomycetes</taxon>
        <taxon>Xylariomycetidae</taxon>
        <taxon>Amphisphaeriales</taxon>
        <taxon>Apiosporaceae</taxon>
        <taxon>Apiospora</taxon>
    </lineage>
</organism>
<dbReference type="Proteomes" id="UP001446871">
    <property type="component" value="Unassembled WGS sequence"/>
</dbReference>
<feature type="compositionally biased region" description="Basic and acidic residues" evidence="2">
    <location>
        <begin position="219"/>
        <end position="229"/>
    </location>
</feature>
<keyword evidence="5" id="KW-1185">Reference proteome</keyword>
<dbReference type="PANTHER" id="PTHR42748:SF8">
    <property type="entry name" value="NMRA-LIKE FAMILY PROTEIN (AFU_ORTHOLOGUE AFUA_8G01860)"/>
    <property type="match status" value="1"/>
</dbReference>
<sequence length="480" mass="51387">MKAWTFTHGGYPQALHQTELPADEAPLKSTEVRVRTKAASLDPIDGQLMGFPLLGSLAGWVLPAHKGVGEDFAGIVEEAGAQSGFRAGDDVFGIVCFLPTGSLRETIRVDTCTRSPGRAVVLPKPAGRLDLGGGGRAAARLADGEHLHCRRGALHEGQGRQLRLRHVHELTGQAARLARRRVVLGPQGRPGAQHGRRRCRRLCRGSYGRRVRRRGLAGDADHEQEHPGPHEGAGGRGGGNFHRVQADLQDPATVAQAVTTPGAKRAFIYLVPGTPDHLHGAIRAMKQAGIEFVVFLSSFTVLVDRALRDIPSSELLAYMHGQIEANLEDTFGPGGYVAVRPGCFITNLLSEKAGIAANHVKLYGGTFEQDNIHPGDIGRAIGNILVSGPRHGHKNVVYLYGPEVLSLHQAVARIGKALGKDDLSITPIGPTEGTAGPDKGNGERFPNYDEGVRNVELYGGKPATTLEEWVKDNRGLFAGQ</sequence>
<accession>A0ABR1UXF7</accession>
<feature type="compositionally biased region" description="Gly residues" evidence="2">
    <location>
        <begin position="231"/>
        <end position="240"/>
    </location>
</feature>
<dbReference type="Pfam" id="PF08240">
    <property type="entry name" value="ADH_N"/>
    <property type="match status" value="1"/>
</dbReference>
<keyword evidence="1" id="KW-0521">NADP</keyword>
<dbReference type="InterPro" id="IPR011032">
    <property type="entry name" value="GroES-like_sf"/>
</dbReference>
<dbReference type="PANTHER" id="PTHR42748">
    <property type="entry name" value="NITROGEN METABOLITE REPRESSION PROTEIN NMRA FAMILY MEMBER"/>
    <property type="match status" value="1"/>
</dbReference>
<dbReference type="Gene3D" id="3.90.180.10">
    <property type="entry name" value="Medium-chain alcohol dehydrogenases, catalytic domain"/>
    <property type="match status" value="1"/>
</dbReference>
<reference evidence="4 5" key="1">
    <citation type="submission" date="2023-01" db="EMBL/GenBank/DDBJ databases">
        <title>Analysis of 21 Apiospora genomes using comparative genomics revels a genus with tremendous synthesis potential of carbohydrate active enzymes and secondary metabolites.</title>
        <authorList>
            <person name="Sorensen T."/>
        </authorList>
    </citation>
    <scope>NUCLEOTIDE SEQUENCE [LARGE SCALE GENOMIC DNA]</scope>
    <source>
        <strain evidence="4 5">CBS 83171</strain>
    </source>
</reference>
<dbReference type="EMBL" id="JAQQWM010000005">
    <property type="protein sequence ID" value="KAK8063623.1"/>
    <property type="molecule type" value="Genomic_DNA"/>
</dbReference>
<proteinExistence type="predicted"/>
<comment type="caution">
    <text evidence="4">The sequence shown here is derived from an EMBL/GenBank/DDBJ whole genome shotgun (WGS) entry which is preliminary data.</text>
</comment>
<feature type="region of interest" description="Disordered" evidence="2">
    <location>
        <begin position="425"/>
        <end position="445"/>
    </location>
</feature>
<evidence type="ECO:0000259" key="3">
    <source>
        <dbReference type="Pfam" id="PF08240"/>
    </source>
</evidence>
<dbReference type="InterPro" id="IPR013154">
    <property type="entry name" value="ADH-like_N"/>
</dbReference>
<gene>
    <name evidence="4" type="ORF">PG996_008275</name>
</gene>
<name>A0ABR1UXF7_9PEZI</name>
<dbReference type="Gene3D" id="3.40.50.720">
    <property type="entry name" value="NAD(P)-binding Rossmann-like Domain"/>
    <property type="match status" value="1"/>
</dbReference>
<evidence type="ECO:0000256" key="1">
    <source>
        <dbReference type="ARBA" id="ARBA00022857"/>
    </source>
</evidence>
<evidence type="ECO:0000256" key="2">
    <source>
        <dbReference type="SAM" id="MobiDB-lite"/>
    </source>
</evidence>